<dbReference type="OrthoDB" id="5575691at2759"/>
<sequence length="200" mass="20501">MTGEEGPLEGEYSSDSLELDYMPSDSFQDIPISSVPGPSLSLSPSSPPSFTMPEDISAALEGSSSDASSALLATDAFGESEVATGEAPSDAADMTMASVPLPYPPFGGPQQQQQPTISGIDVLPTADLPSAVASEPASSEDNVIETINIVGASDGNALEASIDAILHSILEEYESESTPKAAVGFALIHARNQVMTGIPE</sequence>
<accession>A0A9W8LJS6</accession>
<evidence type="ECO:0000256" key="1">
    <source>
        <dbReference type="SAM" id="MobiDB-lite"/>
    </source>
</evidence>
<feature type="compositionally biased region" description="Low complexity" evidence="1">
    <location>
        <begin position="57"/>
        <end position="72"/>
    </location>
</feature>
<name>A0A9W8LJS6_9FUNG</name>
<keyword evidence="3" id="KW-1185">Reference proteome</keyword>
<feature type="region of interest" description="Disordered" evidence="1">
    <location>
        <begin position="1"/>
        <end position="72"/>
    </location>
</feature>
<evidence type="ECO:0000313" key="3">
    <source>
        <dbReference type="Proteomes" id="UP001140172"/>
    </source>
</evidence>
<dbReference type="EMBL" id="JANBUM010000195">
    <property type="protein sequence ID" value="KAJ2781872.1"/>
    <property type="molecule type" value="Genomic_DNA"/>
</dbReference>
<gene>
    <name evidence="2" type="ORF">GGI15_003091</name>
</gene>
<proteinExistence type="predicted"/>
<feature type="compositionally biased region" description="Low complexity" evidence="1">
    <location>
        <begin position="30"/>
        <end position="44"/>
    </location>
</feature>
<protein>
    <submittedName>
        <fullName evidence="2">Uncharacterized protein</fullName>
    </submittedName>
</protein>
<comment type="caution">
    <text evidence="2">The sequence shown here is derived from an EMBL/GenBank/DDBJ whole genome shotgun (WGS) entry which is preliminary data.</text>
</comment>
<evidence type="ECO:0000313" key="2">
    <source>
        <dbReference type="EMBL" id="KAJ2781872.1"/>
    </source>
</evidence>
<feature type="region of interest" description="Disordered" evidence="1">
    <location>
        <begin position="96"/>
        <end position="115"/>
    </location>
</feature>
<organism evidence="2 3">
    <name type="scientific">Coemansia interrupta</name>
    <dbReference type="NCBI Taxonomy" id="1126814"/>
    <lineage>
        <taxon>Eukaryota</taxon>
        <taxon>Fungi</taxon>
        <taxon>Fungi incertae sedis</taxon>
        <taxon>Zoopagomycota</taxon>
        <taxon>Kickxellomycotina</taxon>
        <taxon>Kickxellomycetes</taxon>
        <taxon>Kickxellales</taxon>
        <taxon>Kickxellaceae</taxon>
        <taxon>Coemansia</taxon>
    </lineage>
</organism>
<reference evidence="2" key="1">
    <citation type="submission" date="2022-07" db="EMBL/GenBank/DDBJ databases">
        <title>Phylogenomic reconstructions and comparative analyses of Kickxellomycotina fungi.</title>
        <authorList>
            <person name="Reynolds N.K."/>
            <person name="Stajich J.E."/>
            <person name="Barry K."/>
            <person name="Grigoriev I.V."/>
            <person name="Crous P."/>
            <person name="Smith M.E."/>
        </authorList>
    </citation>
    <scope>NUCLEOTIDE SEQUENCE</scope>
    <source>
        <strain evidence="2">BCRC 34489</strain>
    </source>
</reference>
<dbReference type="AlphaFoldDB" id="A0A9W8LJS6"/>
<dbReference type="Proteomes" id="UP001140172">
    <property type="component" value="Unassembled WGS sequence"/>
</dbReference>